<dbReference type="CDD" id="cd06259">
    <property type="entry name" value="YdcF-like"/>
    <property type="match status" value="1"/>
</dbReference>
<dbReference type="EMBL" id="JBAKAZ010000018">
    <property type="protein sequence ID" value="MEL0629250.1"/>
    <property type="molecule type" value="Genomic_DNA"/>
</dbReference>
<accession>A0ABU9GPP4</accession>
<gene>
    <name evidence="3" type="ORF">V6256_06475</name>
</gene>
<dbReference type="PANTHER" id="PTHR30336:SF4">
    <property type="entry name" value="ENVELOPE BIOGENESIS FACTOR ELYC"/>
    <property type="match status" value="1"/>
</dbReference>
<dbReference type="Gene3D" id="3.40.50.620">
    <property type="entry name" value="HUPs"/>
    <property type="match status" value="1"/>
</dbReference>
<organism evidence="3 4">
    <name type="scientific">Psychromonas aquatilis</name>
    <dbReference type="NCBI Taxonomy" id="2005072"/>
    <lineage>
        <taxon>Bacteria</taxon>
        <taxon>Pseudomonadati</taxon>
        <taxon>Pseudomonadota</taxon>
        <taxon>Gammaproteobacteria</taxon>
        <taxon>Alteromonadales</taxon>
        <taxon>Psychromonadaceae</taxon>
        <taxon>Psychromonas</taxon>
    </lineage>
</organism>
<dbReference type="RefSeq" id="WP_341597260.1">
    <property type="nucleotide sequence ID" value="NZ_JBAKAZ010000018.1"/>
</dbReference>
<sequence>MEFILKKWIGGLLMPLPLALTLLLISLCLLFFSQRQTLAKYLTLASFLILVCFSFLPVSYQLNKPLERQYPPLLIAAHDFDYILVLGSSGIHDPNLPITSQLSGTALSRFSEALRLYYANPNAKMIVSGSGFGDTQSHAQLLTTLAKAYQIPEQHLIRLDNTQDTAQEAQQMSAIIKGKKAALVTSATHMSRAMALFKQYDQMPIPSPVTYLAKDTNFDLPAYTYIPSAYQLNKSEIAIHEYLGKLQRLLLSFNRKENSEENKEYDETEH</sequence>
<dbReference type="Pfam" id="PF02698">
    <property type="entry name" value="DUF218"/>
    <property type="match status" value="1"/>
</dbReference>
<reference evidence="3 4" key="1">
    <citation type="submission" date="2024-02" db="EMBL/GenBank/DDBJ databases">
        <title>Bacteria isolated from the canopy kelp, Nereocystis luetkeana.</title>
        <authorList>
            <person name="Pfister C.A."/>
            <person name="Younker I.T."/>
            <person name="Light S.H."/>
        </authorList>
    </citation>
    <scope>NUCLEOTIDE SEQUENCE [LARGE SCALE GENOMIC DNA]</scope>
    <source>
        <strain evidence="3 4">TI.1.05</strain>
    </source>
</reference>
<comment type="caution">
    <text evidence="3">The sequence shown here is derived from an EMBL/GenBank/DDBJ whole genome shotgun (WGS) entry which is preliminary data.</text>
</comment>
<dbReference type="PANTHER" id="PTHR30336">
    <property type="entry name" value="INNER MEMBRANE PROTEIN, PROBABLE PERMEASE"/>
    <property type="match status" value="1"/>
</dbReference>
<evidence type="ECO:0000313" key="3">
    <source>
        <dbReference type="EMBL" id="MEL0629250.1"/>
    </source>
</evidence>
<keyword evidence="1" id="KW-0812">Transmembrane</keyword>
<evidence type="ECO:0000313" key="4">
    <source>
        <dbReference type="Proteomes" id="UP001369082"/>
    </source>
</evidence>
<feature type="transmembrane region" description="Helical" evidence="1">
    <location>
        <begin position="12"/>
        <end position="32"/>
    </location>
</feature>
<keyword evidence="4" id="KW-1185">Reference proteome</keyword>
<evidence type="ECO:0000259" key="2">
    <source>
        <dbReference type="Pfam" id="PF02698"/>
    </source>
</evidence>
<keyword evidence="1" id="KW-1133">Transmembrane helix</keyword>
<evidence type="ECO:0000256" key="1">
    <source>
        <dbReference type="SAM" id="Phobius"/>
    </source>
</evidence>
<dbReference type="InterPro" id="IPR003848">
    <property type="entry name" value="DUF218"/>
</dbReference>
<dbReference type="InterPro" id="IPR051599">
    <property type="entry name" value="Cell_Envelope_Assoc"/>
</dbReference>
<protein>
    <submittedName>
        <fullName evidence="3">ElyC/SanA/YdcF family protein</fullName>
    </submittedName>
</protein>
<proteinExistence type="predicted"/>
<dbReference type="Proteomes" id="UP001369082">
    <property type="component" value="Unassembled WGS sequence"/>
</dbReference>
<feature type="domain" description="DUF218" evidence="2">
    <location>
        <begin position="81"/>
        <end position="244"/>
    </location>
</feature>
<dbReference type="InterPro" id="IPR014729">
    <property type="entry name" value="Rossmann-like_a/b/a_fold"/>
</dbReference>
<keyword evidence="1" id="KW-0472">Membrane</keyword>
<name>A0ABU9GPP4_9GAMM</name>
<feature type="transmembrane region" description="Helical" evidence="1">
    <location>
        <begin position="38"/>
        <end position="58"/>
    </location>
</feature>